<keyword evidence="2" id="KW-0238">DNA-binding</keyword>
<organism evidence="5 6">
    <name type="scientific">Xylanibacillus composti</name>
    <dbReference type="NCBI Taxonomy" id="1572762"/>
    <lineage>
        <taxon>Bacteria</taxon>
        <taxon>Bacillati</taxon>
        <taxon>Bacillota</taxon>
        <taxon>Bacilli</taxon>
        <taxon>Bacillales</taxon>
        <taxon>Paenibacillaceae</taxon>
        <taxon>Xylanibacillus</taxon>
    </lineage>
</organism>
<dbReference type="GO" id="GO:0003700">
    <property type="term" value="F:DNA-binding transcription factor activity"/>
    <property type="evidence" value="ECO:0007669"/>
    <property type="project" value="InterPro"/>
</dbReference>
<dbReference type="EMBL" id="BOVK01000083">
    <property type="protein sequence ID" value="GIQ71381.1"/>
    <property type="molecule type" value="Genomic_DNA"/>
</dbReference>
<dbReference type="Pfam" id="PF20240">
    <property type="entry name" value="DUF6597"/>
    <property type="match status" value="1"/>
</dbReference>
<gene>
    <name evidence="5" type="ORF">XYCOK13_42050</name>
</gene>
<name>A0A8J4H7F8_9BACL</name>
<dbReference type="Gene3D" id="1.10.10.60">
    <property type="entry name" value="Homeodomain-like"/>
    <property type="match status" value="1"/>
</dbReference>
<keyword evidence="1" id="KW-0805">Transcription regulation</keyword>
<sequence length="238" mass="27607">MGGKLRTTQQSTLKVLPDGCIDIVFRKCHSSGYVGTLTGVMSEYMDVPISEEVFFIGVRFRPGGVRAIFQTNVDLFSGQRVHFSDLNTTWTELQERLNGNEFQCMDLLNRYFLATINKNINVQFSTHMANILDQIYHYQGNVTIQHLARSEGLSTRHLQRLFYEWTGLNPKTFCRIVRFHYTLKQLSKGTFSLDGYSDQAHFIREFRALSGVTPSRFMSDLFNTQTMNRIKLYENERL</sequence>
<dbReference type="InterPro" id="IPR018060">
    <property type="entry name" value="HTH_AraC"/>
</dbReference>
<reference evidence="5" key="1">
    <citation type="submission" date="2021-04" db="EMBL/GenBank/DDBJ databases">
        <title>Draft genome sequence of Xylanibacillus composti strain K13.</title>
        <authorList>
            <person name="Uke A."/>
            <person name="Chhe C."/>
            <person name="Baramee S."/>
            <person name="Kosugi A."/>
        </authorList>
    </citation>
    <scope>NUCLEOTIDE SEQUENCE</scope>
    <source>
        <strain evidence="5">K13</strain>
    </source>
</reference>
<evidence type="ECO:0000259" key="4">
    <source>
        <dbReference type="PROSITE" id="PS01124"/>
    </source>
</evidence>
<accession>A0A8J4H7F8</accession>
<comment type="caution">
    <text evidence="5">The sequence shown here is derived from an EMBL/GenBank/DDBJ whole genome shotgun (WGS) entry which is preliminary data.</text>
</comment>
<dbReference type="PANTHER" id="PTHR46796:SF13">
    <property type="entry name" value="HTH-TYPE TRANSCRIPTIONAL ACTIVATOR RHAS"/>
    <property type="match status" value="1"/>
</dbReference>
<dbReference type="InterPro" id="IPR046532">
    <property type="entry name" value="DUF6597"/>
</dbReference>
<proteinExistence type="predicted"/>
<protein>
    <submittedName>
        <fullName evidence="5">Transcriptional regulator</fullName>
    </submittedName>
</protein>
<dbReference type="AlphaFoldDB" id="A0A8J4H7F8"/>
<dbReference type="Pfam" id="PF12833">
    <property type="entry name" value="HTH_18"/>
    <property type="match status" value="1"/>
</dbReference>
<keyword evidence="3" id="KW-0804">Transcription</keyword>
<evidence type="ECO:0000256" key="2">
    <source>
        <dbReference type="ARBA" id="ARBA00023125"/>
    </source>
</evidence>
<evidence type="ECO:0000313" key="5">
    <source>
        <dbReference type="EMBL" id="GIQ71381.1"/>
    </source>
</evidence>
<dbReference type="GO" id="GO:0043565">
    <property type="term" value="F:sequence-specific DNA binding"/>
    <property type="evidence" value="ECO:0007669"/>
    <property type="project" value="InterPro"/>
</dbReference>
<dbReference type="Proteomes" id="UP000677918">
    <property type="component" value="Unassembled WGS sequence"/>
</dbReference>
<dbReference type="InterPro" id="IPR050204">
    <property type="entry name" value="AraC_XylS_family_regulators"/>
</dbReference>
<dbReference type="InterPro" id="IPR009057">
    <property type="entry name" value="Homeodomain-like_sf"/>
</dbReference>
<dbReference type="SMART" id="SM00342">
    <property type="entry name" value="HTH_ARAC"/>
    <property type="match status" value="1"/>
</dbReference>
<feature type="domain" description="HTH araC/xylS-type" evidence="4">
    <location>
        <begin position="126"/>
        <end position="220"/>
    </location>
</feature>
<dbReference type="PROSITE" id="PS01124">
    <property type="entry name" value="HTH_ARAC_FAMILY_2"/>
    <property type="match status" value="1"/>
</dbReference>
<dbReference type="PANTHER" id="PTHR46796">
    <property type="entry name" value="HTH-TYPE TRANSCRIPTIONAL ACTIVATOR RHAS-RELATED"/>
    <property type="match status" value="1"/>
</dbReference>
<evidence type="ECO:0000313" key="6">
    <source>
        <dbReference type="Proteomes" id="UP000677918"/>
    </source>
</evidence>
<evidence type="ECO:0000256" key="1">
    <source>
        <dbReference type="ARBA" id="ARBA00023015"/>
    </source>
</evidence>
<keyword evidence="6" id="KW-1185">Reference proteome</keyword>
<evidence type="ECO:0000256" key="3">
    <source>
        <dbReference type="ARBA" id="ARBA00023163"/>
    </source>
</evidence>
<dbReference type="SUPFAM" id="SSF46689">
    <property type="entry name" value="Homeodomain-like"/>
    <property type="match status" value="1"/>
</dbReference>